<evidence type="ECO:0000259" key="10">
    <source>
        <dbReference type="PROSITE" id="PS50081"/>
    </source>
</evidence>
<evidence type="ECO:0000313" key="12">
    <source>
        <dbReference type="EMBL" id="KAK9502101.1"/>
    </source>
</evidence>
<dbReference type="SUPFAM" id="SSF48350">
    <property type="entry name" value="GTPase activation domain, GAP"/>
    <property type="match status" value="1"/>
</dbReference>
<dbReference type="PANTHER" id="PTHR46199:SF3">
    <property type="entry name" value="RAC GTPASE-ACTIVATING PROTEIN 1"/>
    <property type="match status" value="1"/>
</dbReference>
<evidence type="ECO:0000256" key="7">
    <source>
        <dbReference type="ARBA" id="ARBA00022871"/>
    </source>
</evidence>
<reference evidence="12 13" key="1">
    <citation type="submission" date="2022-12" db="EMBL/GenBank/DDBJ databases">
        <title>Chromosome-level genome assembly of true bugs.</title>
        <authorList>
            <person name="Ma L."/>
            <person name="Li H."/>
        </authorList>
    </citation>
    <scope>NUCLEOTIDE SEQUENCE [LARGE SCALE GENOMIC DNA]</scope>
    <source>
        <strain evidence="12">Lab_2022b</strain>
    </source>
</reference>
<dbReference type="Pfam" id="PF00130">
    <property type="entry name" value="C1_1"/>
    <property type="match status" value="1"/>
</dbReference>
<keyword evidence="4" id="KW-0863">Zinc-finger</keyword>
<dbReference type="GO" id="GO:0051256">
    <property type="term" value="P:mitotic spindle midzone assembly"/>
    <property type="evidence" value="ECO:0007669"/>
    <property type="project" value="TreeGrafter"/>
</dbReference>
<dbReference type="FunFam" id="3.30.60.20:FF:000033">
    <property type="entry name" value="Rac GTPase-activating protein 1"/>
    <property type="match status" value="1"/>
</dbReference>
<sequence>METIFSSINAYDDVCRDIESMTEVVPRIVTSYIEFAKSYDSLRIKYCQASEDCKRLTLQLSEAHEDIKRLDNKLNNVRRLFDDEVKKRKLVEEERAFFENQLDLVRDALQDNRNKIHDETKEKLNFLRDKRSSDMRDRLDTITELDLETTGSVMSDLSYTRDEDEFLNLSSGECRGRKRQMPSKIQGTKRRKSGNTKTIELNSSQTVIATTTVTVEHNGPVSATSVIETVPPNSDFTNTPGKNIKSIAIPSAPPQSDSEDDENDDDEQEIGAGDIAPPTPLNNGFQPFSMNAINTRPHIFVQKAMMRGESCNGCHKRMRFSTVGAKCRDCKTVCHSQCKNDVPLPCVPAPNTPNNKNNGQGTIADYTPLSNPMVPSLVIHCIKEIEARGLTEIGLYRIPGSDKEVKGLKEKFLKGKGVPNLSQMPDIHVICGTLKEFLRSLKEPIVTHIRWDEFARAVNIKDLNDRKSALIRIINDLPQPNRDTLAYLMLHLQRVADAPDCKMPASNLAKVFGPTLIGYSQNEPENVYAETSVGNLIMNEFLSLSPEFWQTVMCNSDNYQNENEMQKTPSSNSLRSFFPSSRVKPLKKIKYFETP</sequence>
<evidence type="ECO:0000256" key="2">
    <source>
        <dbReference type="ARBA" id="ARBA00022473"/>
    </source>
</evidence>
<comment type="caution">
    <text evidence="12">The sequence shown here is derived from an EMBL/GenBank/DDBJ whole genome shotgun (WGS) entry which is preliminary data.</text>
</comment>
<evidence type="ECO:0000256" key="9">
    <source>
        <dbReference type="SAM" id="MobiDB-lite"/>
    </source>
</evidence>
<keyword evidence="5" id="KW-0221">Differentiation</keyword>
<proteinExistence type="predicted"/>
<name>A0AAW1CTA5_9HEMI</name>
<dbReference type="CDD" id="cd20821">
    <property type="entry name" value="C1_MgcRacGAP"/>
    <property type="match status" value="1"/>
</dbReference>
<evidence type="ECO:0000313" key="13">
    <source>
        <dbReference type="Proteomes" id="UP001461498"/>
    </source>
</evidence>
<dbReference type="SUPFAM" id="SSF57889">
    <property type="entry name" value="Cysteine-rich domain"/>
    <property type="match status" value="1"/>
</dbReference>
<dbReference type="CDD" id="cd04382">
    <property type="entry name" value="RhoGAP_MgcRacGAP"/>
    <property type="match status" value="1"/>
</dbReference>
<dbReference type="PROSITE" id="PS50081">
    <property type="entry name" value="ZF_DAG_PE_2"/>
    <property type="match status" value="1"/>
</dbReference>
<evidence type="ECO:0000256" key="3">
    <source>
        <dbReference type="ARBA" id="ARBA00022723"/>
    </source>
</evidence>
<dbReference type="SMART" id="SM00324">
    <property type="entry name" value="RhoGAP"/>
    <property type="match status" value="1"/>
</dbReference>
<feature type="coiled-coil region" evidence="8">
    <location>
        <begin position="53"/>
        <end position="87"/>
    </location>
</feature>
<keyword evidence="2" id="KW-0217">Developmental protein</keyword>
<dbReference type="GO" id="GO:0032154">
    <property type="term" value="C:cleavage furrow"/>
    <property type="evidence" value="ECO:0007669"/>
    <property type="project" value="TreeGrafter"/>
</dbReference>
<dbReference type="InterPro" id="IPR000198">
    <property type="entry name" value="RhoGAP_dom"/>
</dbReference>
<dbReference type="GO" id="GO:0030154">
    <property type="term" value="P:cell differentiation"/>
    <property type="evidence" value="ECO:0007669"/>
    <property type="project" value="UniProtKB-KW"/>
</dbReference>
<evidence type="ECO:0000256" key="4">
    <source>
        <dbReference type="ARBA" id="ARBA00022771"/>
    </source>
</evidence>
<dbReference type="PANTHER" id="PTHR46199">
    <property type="entry name" value="RAC GTPASE-ACTIVATING PROTEIN 1"/>
    <property type="match status" value="1"/>
</dbReference>
<dbReference type="EMBL" id="JAPXFL010000009">
    <property type="protein sequence ID" value="KAK9502101.1"/>
    <property type="molecule type" value="Genomic_DNA"/>
</dbReference>
<dbReference type="InterPro" id="IPR046349">
    <property type="entry name" value="C1-like_sf"/>
</dbReference>
<dbReference type="GO" id="GO:0097149">
    <property type="term" value="C:centralspindlin complex"/>
    <property type="evidence" value="ECO:0007669"/>
    <property type="project" value="TreeGrafter"/>
</dbReference>
<dbReference type="Pfam" id="PF00620">
    <property type="entry name" value="RhoGAP"/>
    <property type="match status" value="1"/>
</dbReference>
<keyword evidence="3" id="KW-0479">Metal-binding</keyword>
<dbReference type="Gene3D" id="1.10.555.10">
    <property type="entry name" value="Rho GTPase activation protein"/>
    <property type="match status" value="1"/>
</dbReference>
<dbReference type="GO" id="GO:0051233">
    <property type="term" value="C:spindle midzone"/>
    <property type="evidence" value="ECO:0007669"/>
    <property type="project" value="TreeGrafter"/>
</dbReference>
<dbReference type="InterPro" id="IPR008936">
    <property type="entry name" value="Rho_GTPase_activation_prot"/>
</dbReference>
<feature type="region of interest" description="Disordered" evidence="9">
    <location>
        <begin position="224"/>
        <end position="286"/>
    </location>
</feature>
<dbReference type="PROSITE" id="PS00479">
    <property type="entry name" value="ZF_DAG_PE_1"/>
    <property type="match status" value="1"/>
</dbReference>
<dbReference type="PROSITE" id="PS50238">
    <property type="entry name" value="RHOGAP"/>
    <property type="match status" value="1"/>
</dbReference>
<dbReference type="GO" id="GO:0005096">
    <property type="term" value="F:GTPase activator activity"/>
    <property type="evidence" value="ECO:0007669"/>
    <property type="project" value="UniProtKB-KW"/>
</dbReference>
<evidence type="ECO:0008006" key="14">
    <source>
        <dbReference type="Google" id="ProtNLM"/>
    </source>
</evidence>
<dbReference type="GO" id="GO:0007266">
    <property type="term" value="P:Rho protein signal transduction"/>
    <property type="evidence" value="ECO:0007669"/>
    <property type="project" value="TreeGrafter"/>
</dbReference>
<dbReference type="AlphaFoldDB" id="A0AAW1CTA5"/>
<dbReference type="GO" id="GO:0030496">
    <property type="term" value="C:midbody"/>
    <property type="evidence" value="ECO:0007669"/>
    <property type="project" value="TreeGrafter"/>
</dbReference>
<feature type="compositionally biased region" description="Polar residues" evidence="9">
    <location>
        <begin position="224"/>
        <end position="241"/>
    </location>
</feature>
<feature type="region of interest" description="Disordered" evidence="9">
    <location>
        <begin position="176"/>
        <end position="197"/>
    </location>
</feature>
<dbReference type="GO" id="GO:0000281">
    <property type="term" value="P:mitotic cytokinesis"/>
    <property type="evidence" value="ECO:0007669"/>
    <property type="project" value="TreeGrafter"/>
</dbReference>
<dbReference type="GO" id="GO:0007283">
    <property type="term" value="P:spermatogenesis"/>
    <property type="evidence" value="ECO:0007669"/>
    <property type="project" value="UniProtKB-KW"/>
</dbReference>
<keyword evidence="7" id="KW-0744">Spermatogenesis</keyword>
<keyword evidence="1" id="KW-0343">GTPase activation</keyword>
<dbReference type="Proteomes" id="UP001461498">
    <property type="component" value="Unassembled WGS sequence"/>
</dbReference>
<keyword evidence="13" id="KW-1185">Reference proteome</keyword>
<feature type="compositionally biased region" description="Acidic residues" evidence="9">
    <location>
        <begin position="257"/>
        <end position="269"/>
    </location>
</feature>
<dbReference type="SMART" id="SM00109">
    <property type="entry name" value="C1"/>
    <property type="match status" value="1"/>
</dbReference>
<dbReference type="GO" id="GO:0005634">
    <property type="term" value="C:nucleus"/>
    <property type="evidence" value="ECO:0007669"/>
    <property type="project" value="TreeGrafter"/>
</dbReference>
<dbReference type="GO" id="GO:0008270">
    <property type="term" value="F:zinc ion binding"/>
    <property type="evidence" value="ECO:0007669"/>
    <property type="project" value="UniProtKB-KW"/>
</dbReference>
<keyword evidence="6" id="KW-0862">Zinc</keyword>
<evidence type="ECO:0000256" key="8">
    <source>
        <dbReference type="SAM" id="Coils"/>
    </source>
</evidence>
<gene>
    <name evidence="12" type="ORF">O3M35_012695</name>
</gene>
<accession>A0AAW1CTA5</accession>
<evidence type="ECO:0000256" key="5">
    <source>
        <dbReference type="ARBA" id="ARBA00022782"/>
    </source>
</evidence>
<protein>
    <recommendedName>
        <fullName evidence="14">Rac GTPase-activating protein 1</fullName>
    </recommendedName>
</protein>
<keyword evidence="8" id="KW-0175">Coiled coil</keyword>
<dbReference type="Gene3D" id="3.30.60.20">
    <property type="match status" value="1"/>
</dbReference>
<evidence type="ECO:0000259" key="11">
    <source>
        <dbReference type="PROSITE" id="PS50238"/>
    </source>
</evidence>
<feature type="domain" description="Rho-GAP" evidence="11">
    <location>
        <begin position="367"/>
        <end position="549"/>
    </location>
</feature>
<organism evidence="12 13">
    <name type="scientific">Rhynocoris fuscipes</name>
    <dbReference type="NCBI Taxonomy" id="488301"/>
    <lineage>
        <taxon>Eukaryota</taxon>
        <taxon>Metazoa</taxon>
        <taxon>Ecdysozoa</taxon>
        <taxon>Arthropoda</taxon>
        <taxon>Hexapoda</taxon>
        <taxon>Insecta</taxon>
        <taxon>Pterygota</taxon>
        <taxon>Neoptera</taxon>
        <taxon>Paraneoptera</taxon>
        <taxon>Hemiptera</taxon>
        <taxon>Heteroptera</taxon>
        <taxon>Panheteroptera</taxon>
        <taxon>Cimicomorpha</taxon>
        <taxon>Reduviidae</taxon>
        <taxon>Harpactorinae</taxon>
        <taxon>Harpactorini</taxon>
        <taxon>Rhynocoris</taxon>
    </lineage>
</organism>
<evidence type="ECO:0000256" key="1">
    <source>
        <dbReference type="ARBA" id="ARBA00022468"/>
    </source>
</evidence>
<feature type="domain" description="Phorbol-ester/DAG-type" evidence="10">
    <location>
        <begin position="297"/>
        <end position="346"/>
    </location>
</feature>
<dbReference type="InterPro" id="IPR002219">
    <property type="entry name" value="PKC_DAG/PE"/>
</dbReference>
<feature type="compositionally biased region" description="Basic residues" evidence="9">
    <location>
        <begin position="176"/>
        <end position="194"/>
    </location>
</feature>
<evidence type="ECO:0000256" key="6">
    <source>
        <dbReference type="ARBA" id="ARBA00022833"/>
    </source>
</evidence>